<sequence>MNRSLQSQPKPPAASVLLIVAVLWVATVVSALGVVATTQLVRRDVNSLETLRREAAQLQVQWGQYLLEQSTWAAYGRVENAAISELNMMAPTPEDIVMISGDRIIDGRAQAQAPAAGGQ</sequence>
<dbReference type="Pfam" id="PF04999">
    <property type="entry name" value="FtsL"/>
    <property type="match status" value="1"/>
</dbReference>
<dbReference type="PANTHER" id="PTHR37479">
    <property type="entry name" value="CELL DIVISION PROTEIN FTSL"/>
    <property type="match status" value="1"/>
</dbReference>
<dbReference type="GO" id="GO:0043093">
    <property type="term" value="P:FtsZ-dependent cytokinesis"/>
    <property type="evidence" value="ECO:0007669"/>
    <property type="project" value="UniProtKB-UniRule"/>
</dbReference>
<dbReference type="EMBL" id="NHNI01000003">
    <property type="protein sequence ID" value="OZY83931.1"/>
    <property type="molecule type" value="Genomic_DNA"/>
</dbReference>
<evidence type="ECO:0000256" key="9">
    <source>
        <dbReference type="NCBIfam" id="TIGR02209"/>
    </source>
</evidence>
<accession>A0A266Q3I1</accession>
<comment type="subunit">
    <text evidence="8">Part of a complex composed of FtsB, FtsL and FtsQ.</text>
</comment>
<comment type="subcellular location">
    <subcellularLocation>
        <location evidence="8">Cell inner membrane</location>
        <topology evidence="8">Single-pass type II membrane protein</topology>
    </subcellularLocation>
    <subcellularLocation>
        <location evidence="1">Cell membrane</location>
        <topology evidence="1">Single-pass type II membrane protein</topology>
    </subcellularLocation>
    <text evidence="8">Localizes to the division septum where it forms a ring structure.</text>
</comment>
<dbReference type="InterPro" id="IPR011922">
    <property type="entry name" value="Cell_div_FtsL"/>
</dbReference>
<evidence type="ECO:0000256" key="8">
    <source>
        <dbReference type="HAMAP-Rule" id="MF_00910"/>
    </source>
</evidence>
<evidence type="ECO:0000313" key="11">
    <source>
        <dbReference type="Proteomes" id="UP000216101"/>
    </source>
</evidence>
<dbReference type="AlphaFoldDB" id="A0A266Q3I1"/>
<comment type="similarity">
    <text evidence="8">Belongs to the FtsL family.</text>
</comment>
<evidence type="ECO:0000256" key="6">
    <source>
        <dbReference type="ARBA" id="ARBA00023136"/>
    </source>
</evidence>
<keyword evidence="11" id="KW-1185">Reference proteome</keyword>
<keyword evidence="8" id="KW-0997">Cell inner membrane</keyword>
<evidence type="ECO:0000256" key="1">
    <source>
        <dbReference type="ARBA" id="ARBA00004401"/>
    </source>
</evidence>
<keyword evidence="3 8" id="KW-0132">Cell division</keyword>
<gene>
    <name evidence="8" type="primary">ftsL</name>
    <name evidence="10" type="ORF">CBP51_19195</name>
</gene>
<comment type="function">
    <text evidence="8">Essential cell division protein. May link together the upstream cell division proteins, which are predominantly cytoplasmic, with the downstream cell division proteins, which are predominantly periplasmic.</text>
</comment>
<evidence type="ECO:0000256" key="7">
    <source>
        <dbReference type="ARBA" id="ARBA00023306"/>
    </source>
</evidence>
<name>A0A266Q3I1_9GAMM</name>
<keyword evidence="2 8" id="KW-1003">Cell membrane</keyword>
<evidence type="ECO:0000256" key="4">
    <source>
        <dbReference type="ARBA" id="ARBA00022692"/>
    </source>
</evidence>
<keyword evidence="6 8" id="KW-0472">Membrane</keyword>
<dbReference type="STRING" id="1209072.GCA_000766945_01292"/>
<keyword evidence="7 8" id="KW-0131">Cell cycle</keyword>
<dbReference type="GO" id="GO:0032153">
    <property type="term" value="C:cell division site"/>
    <property type="evidence" value="ECO:0007669"/>
    <property type="project" value="UniProtKB-UniRule"/>
</dbReference>
<protein>
    <recommendedName>
        <fullName evidence="8 9">Cell division protein FtsL</fullName>
    </recommendedName>
</protein>
<keyword evidence="4 8" id="KW-0812">Transmembrane</keyword>
<evidence type="ECO:0000256" key="2">
    <source>
        <dbReference type="ARBA" id="ARBA00022475"/>
    </source>
</evidence>
<evidence type="ECO:0000313" key="10">
    <source>
        <dbReference type="EMBL" id="OZY83931.1"/>
    </source>
</evidence>
<evidence type="ECO:0000256" key="3">
    <source>
        <dbReference type="ARBA" id="ARBA00022618"/>
    </source>
</evidence>
<proteinExistence type="inferred from homology"/>
<organism evidence="10 11">
    <name type="scientific">Cellvibrio mixtus</name>
    <dbReference type="NCBI Taxonomy" id="39650"/>
    <lineage>
        <taxon>Bacteria</taxon>
        <taxon>Pseudomonadati</taxon>
        <taxon>Pseudomonadota</taxon>
        <taxon>Gammaproteobacteria</taxon>
        <taxon>Cellvibrionales</taxon>
        <taxon>Cellvibrionaceae</taxon>
        <taxon>Cellvibrio</taxon>
    </lineage>
</organism>
<dbReference type="Proteomes" id="UP000216101">
    <property type="component" value="Unassembled WGS sequence"/>
</dbReference>
<dbReference type="GO" id="GO:0005886">
    <property type="term" value="C:plasma membrane"/>
    <property type="evidence" value="ECO:0007669"/>
    <property type="project" value="UniProtKB-SubCell"/>
</dbReference>
<dbReference type="PANTHER" id="PTHR37479:SF1">
    <property type="entry name" value="CELL DIVISION PROTEIN FTSL"/>
    <property type="match status" value="1"/>
</dbReference>
<comment type="caution">
    <text evidence="10">The sequence shown here is derived from an EMBL/GenBank/DDBJ whole genome shotgun (WGS) entry which is preliminary data.</text>
</comment>
<dbReference type="HAMAP" id="MF_00910">
    <property type="entry name" value="FtsL"/>
    <property type="match status" value="1"/>
</dbReference>
<evidence type="ECO:0000256" key="5">
    <source>
        <dbReference type="ARBA" id="ARBA00022989"/>
    </source>
</evidence>
<dbReference type="RefSeq" id="WP_094986191.1">
    <property type="nucleotide sequence ID" value="NZ_NHNI01000003.1"/>
</dbReference>
<keyword evidence="5 8" id="KW-1133">Transmembrane helix</keyword>
<dbReference type="NCBIfam" id="TIGR02209">
    <property type="entry name" value="ftsL_broad"/>
    <property type="match status" value="1"/>
</dbReference>
<reference evidence="11" key="1">
    <citation type="submission" date="2017-05" db="EMBL/GenBank/DDBJ databases">
        <authorList>
            <person name="Barney B.M."/>
        </authorList>
    </citation>
    <scope>NUCLEOTIDE SEQUENCE [LARGE SCALE GENOMIC DNA]</scope>
    <source>
        <strain evidence="11">PSBB022</strain>
    </source>
</reference>